<dbReference type="Pfam" id="PF00440">
    <property type="entry name" value="TetR_N"/>
    <property type="match status" value="1"/>
</dbReference>
<proteinExistence type="predicted"/>
<dbReference type="GO" id="GO:0000976">
    <property type="term" value="F:transcription cis-regulatory region binding"/>
    <property type="evidence" value="ECO:0007669"/>
    <property type="project" value="TreeGrafter"/>
</dbReference>
<keyword evidence="1 2" id="KW-0238">DNA-binding</keyword>
<gene>
    <name evidence="4" type="primary">betI_4</name>
    <name evidence="4" type="ORF">LEUCIP111803_01547</name>
</gene>
<evidence type="ECO:0000313" key="5">
    <source>
        <dbReference type="Proteomes" id="UP000693892"/>
    </source>
</evidence>
<reference evidence="4" key="1">
    <citation type="submission" date="2021-06" db="EMBL/GenBank/DDBJ databases">
        <authorList>
            <person name="Criscuolo A."/>
        </authorList>
    </citation>
    <scope>NUCLEOTIDE SEQUENCE</scope>
    <source>
        <strain evidence="4">CIP111803</strain>
    </source>
</reference>
<evidence type="ECO:0000259" key="3">
    <source>
        <dbReference type="PROSITE" id="PS50977"/>
    </source>
</evidence>
<dbReference type="PROSITE" id="PS50977">
    <property type="entry name" value="HTH_TETR_2"/>
    <property type="match status" value="1"/>
</dbReference>
<dbReference type="InterPro" id="IPR041583">
    <property type="entry name" value="TetR_C_31"/>
</dbReference>
<dbReference type="GO" id="GO:0003700">
    <property type="term" value="F:DNA-binding transcription factor activity"/>
    <property type="evidence" value="ECO:0007669"/>
    <property type="project" value="TreeGrafter"/>
</dbReference>
<evidence type="ECO:0000313" key="4">
    <source>
        <dbReference type="EMBL" id="CAG7612207.1"/>
    </source>
</evidence>
<feature type="DNA-binding region" description="H-T-H motif" evidence="2">
    <location>
        <begin position="28"/>
        <end position="47"/>
    </location>
</feature>
<dbReference type="PANTHER" id="PTHR30055">
    <property type="entry name" value="HTH-TYPE TRANSCRIPTIONAL REGULATOR RUTR"/>
    <property type="match status" value="1"/>
</dbReference>
<accession>A0A916NH64</accession>
<organism evidence="4 5">
    <name type="scientific">Leucobacter soli</name>
    <dbReference type="NCBI Taxonomy" id="2812850"/>
    <lineage>
        <taxon>Bacteria</taxon>
        <taxon>Bacillati</taxon>
        <taxon>Actinomycetota</taxon>
        <taxon>Actinomycetes</taxon>
        <taxon>Micrococcales</taxon>
        <taxon>Microbacteriaceae</taxon>
        <taxon>Leucobacter</taxon>
    </lineage>
</organism>
<sequence length="189" mass="20996">MAEKIDRAGRLIDATREVIEEEGIRGVTYRKVAKRAGESLGLTSYYFPTIQSLLEATMRKTMDQQVEAAEQWFTAHLDGDPAEVVTEWFSARTSDLESVRRGYELYLAAVSMPELRPIATEWFRALTGAIDIVVQNPRASFVIDAMLDASFLRVLLAGAEGTVDLAEIRESIRQIIAMQNGRTGEAVPA</sequence>
<evidence type="ECO:0000256" key="1">
    <source>
        <dbReference type="ARBA" id="ARBA00023125"/>
    </source>
</evidence>
<dbReference type="Pfam" id="PF17940">
    <property type="entry name" value="TetR_C_31"/>
    <property type="match status" value="1"/>
</dbReference>
<dbReference type="EMBL" id="CAJVAP010000015">
    <property type="protein sequence ID" value="CAG7612207.1"/>
    <property type="molecule type" value="Genomic_DNA"/>
</dbReference>
<comment type="caution">
    <text evidence="4">The sequence shown here is derived from an EMBL/GenBank/DDBJ whole genome shotgun (WGS) entry which is preliminary data.</text>
</comment>
<feature type="domain" description="HTH tetR-type" evidence="3">
    <location>
        <begin position="5"/>
        <end position="65"/>
    </location>
</feature>
<dbReference type="AlphaFoldDB" id="A0A916NH64"/>
<dbReference type="InterPro" id="IPR001647">
    <property type="entry name" value="HTH_TetR"/>
</dbReference>
<name>A0A916NH64_9MICO</name>
<protein>
    <submittedName>
        <fullName evidence="4">HTH-type transcriptional regulator BetI</fullName>
    </submittedName>
</protein>
<dbReference type="Proteomes" id="UP000693892">
    <property type="component" value="Unassembled WGS sequence"/>
</dbReference>
<evidence type="ECO:0000256" key="2">
    <source>
        <dbReference type="PROSITE-ProRule" id="PRU00335"/>
    </source>
</evidence>
<keyword evidence="5" id="KW-1185">Reference proteome</keyword>
<dbReference type="InterPro" id="IPR050109">
    <property type="entry name" value="HTH-type_TetR-like_transc_reg"/>
</dbReference>
<dbReference type="RefSeq" id="WP_218115147.1">
    <property type="nucleotide sequence ID" value="NZ_CAJVAP010000015.1"/>
</dbReference>
<dbReference type="PANTHER" id="PTHR30055:SF231">
    <property type="entry name" value="TRANSCRIPTIONAL REGULATORY PROTEIN (PROBABLY DEOR-FAMILY)-RELATED"/>
    <property type="match status" value="1"/>
</dbReference>